<feature type="transmembrane region" description="Helical" evidence="1">
    <location>
        <begin position="75"/>
        <end position="95"/>
    </location>
</feature>
<comment type="caution">
    <text evidence="2">The sequence shown here is derived from an EMBL/GenBank/DDBJ whole genome shotgun (WGS) entry which is preliminary data.</text>
</comment>
<feature type="transmembrane region" description="Helical" evidence="1">
    <location>
        <begin position="140"/>
        <end position="160"/>
    </location>
</feature>
<keyword evidence="3" id="KW-1185">Reference proteome</keyword>
<dbReference type="EMBL" id="JAODYH010000008">
    <property type="protein sequence ID" value="MCT9812370.1"/>
    <property type="molecule type" value="Genomic_DNA"/>
</dbReference>
<accession>A0ABT2PPH3</accession>
<dbReference type="Proteomes" id="UP001525968">
    <property type="component" value="Unassembled WGS sequence"/>
</dbReference>
<organism evidence="2 3">
    <name type="scientific">Acidovorax bellezanensis</name>
    <dbReference type="NCBI Taxonomy" id="2976702"/>
    <lineage>
        <taxon>Bacteria</taxon>
        <taxon>Pseudomonadati</taxon>
        <taxon>Pseudomonadota</taxon>
        <taxon>Betaproteobacteria</taxon>
        <taxon>Burkholderiales</taxon>
        <taxon>Comamonadaceae</taxon>
        <taxon>Acidovorax</taxon>
    </lineage>
</organism>
<evidence type="ECO:0000313" key="2">
    <source>
        <dbReference type="EMBL" id="MCT9812370.1"/>
    </source>
</evidence>
<sequence>MGDSAAMVVQVLGLGAGATLVMDLWSWLLRRMGVATLDYAMLGRWCGHWFKGVWFHRSIQASAVVRAEKAWGWALHYLTGLVFAAAFVALVGPQWLGQPSLAPAAVWGVSTVLLPWLLLQPALGAGIAAARTPRPWASRALSLGTHAVFGLGLFLSAKAMA</sequence>
<dbReference type="Pfam" id="PF11158">
    <property type="entry name" value="DUF2938"/>
    <property type="match status" value="1"/>
</dbReference>
<evidence type="ECO:0000256" key="1">
    <source>
        <dbReference type="SAM" id="Phobius"/>
    </source>
</evidence>
<keyword evidence="1" id="KW-0472">Membrane</keyword>
<feature type="transmembrane region" description="Helical" evidence="1">
    <location>
        <begin position="101"/>
        <end position="119"/>
    </location>
</feature>
<dbReference type="InterPro" id="IPR021329">
    <property type="entry name" value="DUF2938"/>
</dbReference>
<name>A0ABT2PPH3_9BURK</name>
<keyword evidence="1" id="KW-1133">Transmembrane helix</keyword>
<dbReference type="RefSeq" id="WP_261501618.1">
    <property type="nucleotide sequence ID" value="NZ_JAODYH010000008.1"/>
</dbReference>
<reference evidence="2 3" key="1">
    <citation type="submission" date="2022-09" db="EMBL/GenBank/DDBJ databases">
        <title>Draft genome of isolate Be4.</title>
        <authorList>
            <person name="Sanchez-Castro I."/>
            <person name="Martinez-Rodriguez P."/>
            <person name="Descostes M."/>
            <person name="Merroun M."/>
        </authorList>
    </citation>
    <scope>NUCLEOTIDE SEQUENCE [LARGE SCALE GENOMIC DNA]</scope>
    <source>
        <strain evidence="2 3">Be4</strain>
    </source>
</reference>
<proteinExistence type="predicted"/>
<feature type="transmembrane region" description="Helical" evidence="1">
    <location>
        <begin position="6"/>
        <end position="29"/>
    </location>
</feature>
<evidence type="ECO:0000313" key="3">
    <source>
        <dbReference type="Proteomes" id="UP001525968"/>
    </source>
</evidence>
<protein>
    <submittedName>
        <fullName evidence="2">DUF2938 domain-containing protein</fullName>
    </submittedName>
</protein>
<keyword evidence="1" id="KW-0812">Transmembrane</keyword>
<gene>
    <name evidence="2" type="ORF">N0K08_17140</name>
</gene>